<dbReference type="GO" id="GO:0031278">
    <property type="term" value="F:alpha-1,2-galactosyltransferase activity"/>
    <property type="evidence" value="ECO:0007669"/>
    <property type="project" value="EnsemblFungi"/>
</dbReference>
<keyword evidence="2" id="KW-0328">Glycosyltransferase</keyword>
<evidence type="ECO:0000256" key="1">
    <source>
        <dbReference type="ARBA" id="ARBA00005664"/>
    </source>
</evidence>
<evidence type="ECO:0000256" key="3">
    <source>
        <dbReference type="ARBA" id="ARBA00022679"/>
    </source>
</evidence>
<dbReference type="GO" id="GO:0018279">
    <property type="term" value="P:protein N-linked glycosylation via asparagine"/>
    <property type="evidence" value="ECO:0007669"/>
    <property type="project" value="EnsemblFungi"/>
</dbReference>
<keyword evidence="3" id="KW-0808">Transferase</keyword>
<evidence type="ECO:0000256" key="2">
    <source>
        <dbReference type="ARBA" id="ARBA00022676"/>
    </source>
</evidence>
<dbReference type="Proteomes" id="UP000016088">
    <property type="component" value="Unassembled WGS sequence"/>
</dbReference>
<evidence type="ECO:0000313" key="6">
    <source>
        <dbReference type="Proteomes" id="UP000016088"/>
    </source>
</evidence>
<keyword evidence="4" id="KW-0812">Transmembrane</keyword>
<dbReference type="Pfam" id="PF05637">
    <property type="entry name" value="Glyco_transf_34"/>
    <property type="match status" value="1"/>
</dbReference>
<dbReference type="GO" id="GO:0006493">
    <property type="term" value="P:protein O-linked glycosylation"/>
    <property type="evidence" value="ECO:0007669"/>
    <property type="project" value="EnsemblFungi"/>
</dbReference>
<dbReference type="Gene3D" id="3.90.550.10">
    <property type="entry name" value="Spore Coat Polysaccharide Biosynthesis Protein SpsA, Chain A"/>
    <property type="match status" value="1"/>
</dbReference>
<dbReference type="EMBL" id="KE503207">
    <property type="protein sequence ID" value="EPX71816.1"/>
    <property type="molecule type" value="Genomic_DNA"/>
</dbReference>
<protein>
    <submittedName>
        <fullName evidence="5">Alpha-1,2-galactosyltransferase Gma12</fullName>
    </submittedName>
</protein>
<comment type="similarity">
    <text evidence="1">Belongs to the glycosyltransferase 34 family.</text>
</comment>
<dbReference type="InterPro" id="IPR008630">
    <property type="entry name" value="Glyco_trans_34"/>
</dbReference>
<keyword evidence="4" id="KW-1133">Transmembrane helix</keyword>
<proteinExistence type="inferred from homology"/>
<name>S9PRK0_SCHOY</name>
<evidence type="ECO:0000313" key="5">
    <source>
        <dbReference type="EMBL" id="EPX71816.1"/>
    </source>
</evidence>
<keyword evidence="6" id="KW-1185">Reference proteome</keyword>
<dbReference type="GeneID" id="25032720"/>
<dbReference type="OMA" id="WIWWLDH"/>
<dbReference type="InterPro" id="IPR029044">
    <property type="entry name" value="Nucleotide-diphossugar_trans"/>
</dbReference>
<dbReference type="HOGENOM" id="CLU_045726_0_0_1"/>
<dbReference type="PANTHER" id="PTHR31306">
    <property type="entry name" value="ALPHA-1,6-MANNOSYLTRANSFERASE MNN11-RELATED"/>
    <property type="match status" value="1"/>
</dbReference>
<dbReference type="AlphaFoldDB" id="S9PRK0"/>
<accession>S9PRK0</accession>
<dbReference type="PANTHER" id="PTHR31306:SF4">
    <property type="entry name" value="ALPHA-1,2-GALACTOSYLTRANSFERASE"/>
    <property type="match status" value="1"/>
</dbReference>
<organism evidence="5 6">
    <name type="scientific">Schizosaccharomyces octosporus (strain yFS286)</name>
    <name type="common">Fission yeast</name>
    <name type="synonym">Octosporomyces octosporus</name>
    <dbReference type="NCBI Taxonomy" id="483514"/>
    <lineage>
        <taxon>Eukaryota</taxon>
        <taxon>Fungi</taxon>
        <taxon>Dikarya</taxon>
        <taxon>Ascomycota</taxon>
        <taxon>Taphrinomycotina</taxon>
        <taxon>Schizosaccharomycetes</taxon>
        <taxon>Schizosaccharomycetales</taxon>
        <taxon>Schizosaccharomycetaceae</taxon>
        <taxon>Schizosaccharomyces</taxon>
    </lineage>
</organism>
<dbReference type="eggNOG" id="KOG4748">
    <property type="taxonomic scope" value="Eukaryota"/>
</dbReference>
<feature type="transmembrane region" description="Helical" evidence="4">
    <location>
        <begin position="6"/>
        <end position="23"/>
    </location>
</feature>
<gene>
    <name evidence="5" type="ORF">SOCG_03752</name>
</gene>
<evidence type="ECO:0000256" key="4">
    <source>
        <dbReference type="SAM" id="Phobius"/>
    </source>
</evidence>
<keyword evidence="4" id="KW-0472">Membrane</keyword>
<reference evidence="5 6" key="1">
    <citation type="journal article" date="2011" name="Science">
        <title>Comparative functional genomics of the fission yeasts.</title>
        <authorList>
            <person name="Rhind N."/>
            <person name="Chen Z."/>
            <person name="Yassour M."/>
            <person name="Thompson D.A."/>
            <person name="Haas B.J."/>
            <person name="Habib N."/>
            <person name="Wapinski I."/>
            <person name="Roy S."/>
            <person name="Lin M.F."/>
            <person name="Heiman D.I."/>
            <person name="Young S.K."/>
            <person name="Furuya K."/>
            <person name="Guo Y."/>
            <person name="Pidoux A."/>
            <person name="Chen H.M."/>
            <person name="Robbertse B."/>
            <person name="Goldberg J.M."/>
            <person name="Aoki K."/>
            <person name="Bayne E.H."/>
            <person name="Berlin A.M."/>
            <person name="Desjardins C.A."/>
            <person name="Dobbs E."/>
            <person name="Dukaj L."/>
            <person name="Fan L."/>
            <person name="FitzGerald M.G."/>
            <person name="French C."/>
            <person name="Gujja S."/>
            <person name="Hansen K."/>
            <person name="Keifenheim D."/>
            <person name="Levin J.Z."/>
            <person name="Mosher R.A."/>
            <person name="Mueller C.A."/>
            <person name="Pfiffner J."/>
            <person name="Priest M."/>
            <person name="Russ C."/>
            <person name="Smialowska A."/>
            <person name="Swoboda P."/>
            <person name="Sykes S.M."/>
            <person name="Vaughn M."/>
            <person name="Vengrova S."/>
            <person name="Yoder R."/>
            <person name="Zeng Q."/>
            <person name="Allshire R."/>
            <person name="Baulcombe D."/>
            <person name="Birren B.W."/>
            <person name="Brown W."/>
            <person name="Ekwall K."/>
            <person name="Kellis M."/>
            <person name="Leatherwood J."/>
            <person name="Levin H."/>
            <person name="Margalit H."/>
            <person name="Martienssen R."/>
            <person name="Nieduszynski C.A."/>
            <person name="Spatafora J.W."/>
            <person name="Friedman N."/>
            <person name="Dalgaard J.Z."/>
            <person name="Baumann P."/>
            <person name="Niki H."/>
            <person name="Regev A."/>
            <person name="Nusbaum C."/>
        </authorList>
    </citation>
    <scope>NUCLEOTIDE SEQUENCE [LARGE SCALE GENOMIC DNA]</scope>
    <source>
        <strain evidence="6">yFS286</strain>
    </source>
</reference>
<sequence length="374" mass="43159">MRALPYVTAATVIVFMIIGGAWWNHNLDNRLQSEVNKILDKQKSIFVTPTATLTNTETDTVRTTLDRTISQTATTTETVTATPSATPVIHQLEQTNPHPDNSKIVILMGSNFHKQDGPLNKYAKSIIKNRREYAERHGFIFEFLDASEYAAKVTGHLYPWVKVPMLKDTMDKYPQAEWIWWLDHDALIMNKDANIVETLLDHEKLNSLLTRGAEYKSGAGIETDGFYTPQQQEAQDVHFIMSQDFNGINAGSLFVRNSEVGRWIVDIWFEPLYLDHIQGYAEQQAISHMIYYHPIVHKHVGLVPLRTINAYDFYDDPTWSWQENDICIHFAGCNFFHNCPEKFEKYAKILTDKQGDDWLDVEEKEFIKQRISAQ</sequence>
<dbReference type="RefSeq" id="XP_013019116.1">
    <property type="nucleotide sequence ID" value="XM_013163662.1"/>
</dbReference>
<dbReference type="GO" id="GO:0000139">
    <property type="term" value="C:Golgi membrane"/>
    <property type="evidence" value="ECO:0007669"/>
    <property type="project" value="EnsemblFungi"/>
</dbReference>
<dbReference type="VEuPathDB" id="FungiDB:SOCG_03752"/>
<dbReference type="OrthoDB" id="205108at2759"/>